<evidence type="ECO:0000313" key="5">
    <source>
        <dbReference type="EMBL" id="TKZ19251.1"/>
    </source>
</evidence>
<reference evidence="5 6" key="1">
    <citation type="submission" date="2019-04" db="EMBL/GenBank/DDBJ databases">
        <title>Genome sequence of Pelagicola litoralis CL-ES2.</title>
        <authorList>
            <person name="Cao J."/>
        </authorList>
    </citation>
    <scope>NUCLEOTIDE SEQUENCE [LARGE SCALE GENOMIC DNA]</scope>
    <source>
        <strain evidence="5 6">CL-ES2</strain>
    </source>
</reference>
<dbReference type="EMBL" id="SULI01000014">
    <property type="protein sequence ID" value="TKZ19251.1"/>
    <property type="molecule type" value="Genomic_DNA"/>
</dbReference>
<evidence type="ECO:0000259" key="4">
    <source>
        <dbReference type="PROSITE" id="PS50977"/>
    </source>
</evidence>
<keyword evidence="6" id="KW-1185">Reference proteome</keyword>
<organism evidence="5 6">
    <name type="scientific">Shimia litoralis</name>
    <dbReference type="NCBI Taxonomy" id="420403"/>
    <lineage>
        <taxon>Bacteria</taxon>
        <taxon>Pseudomonadati</taxon>
        <taxon>Pseudomonadota</taxon>
        <taxon>Alphaproteobacteria</taxon>
        <taxon>Rhodobacterales</taxon>
        <taxon>Roseobacteraceae</taxon>
    </lineage>
</organism>
<feature type="domain" description="HTH tetR-type" evidence="4">
    <location>
        <begin position="2"/>
        <end position="62"/>
    </location>
</feature>
<evidence type="ECO:0000256" key="3">
    <source>
        <dbReference type="SAM" id="MobiDB-lite"/>
    </source>
</evidence>
<name>A0A4V6YFI7_9RHOB</name>
<dbReference type="GO" id="GO:0003677">
    <property type="term" value="F:DNA binding"/>
    <property type="evidence" value="ECO:0007669"/>
    <property type="project" value="UniProtKB-UniRule"/>
</dbReference>
<dbReference type="Pfam" id="PF00440">
    <property type="entry name" value="TetR_N"/>
    <property type="match status" value="1"/>
</dbReference>
<keyword evidence="1 2" id="KW-0238">DNA-binding</keyword>
<comment type="caution">
    <text evidence="5">The sequence shown here is derived from an EMBL/GenBank/DDBJ whole genome shotgun (WGS) entry which is preliminary data.</text>
</comment>
<evidence type="ECO:0000256" key="2">
    <source>
        <dbReference type="PROSITE-ProRule" id="PRU00335"/>
    </source>
</evidence>
<gene>
    <name evidence="5" type="ORF">FAP39_11675</name>
</gene>
<dbReference type="InterPro" id="IPR001647">
    <property type="entry name" value="HTH_TetR"/>
</dbReference>
<dbReference type="SUPFAM" id="SSF46689">
    <property type="entry name" value="Homeodomain-like"/>
    <property type="match status" value="1"/>
</dbReference>
<evidence type="ECO:0000256" key="1">
    <source>
        <dbReference type="ARBA" id="ARBA00023125"/>
    </source>
</evidence>
<dbReference type="PROSITE" id="PS50977">
    <property type="entry name" value="HTH_TETR_2"/>
    <property type="match status" value="1"/>
</dbReference>
<dbReference type="OrthoDB" id="9787680at2"/>
<dbReference type="InterPro" id="IPR009057">
    <property type="entry name" value="Homeodomain-like_sf"/>
</dbReference>
<dbReference type="Gene3D" id="1.10.357.10">
    <property type="entry name" value="Tetracycline Repressor, domain 2"/>
    <property type="match status" value="1"/>
</dbReference>
<sequence length="189" mass="20730">MNNMMIKIAGGLETAFAARGFTEPSVEELRDAAGVSLRTLYKYAPSRDDMVRLALEYRHQRYLSHVFGDPLDAGMQGVNDTLDRVADWMRTEASHGCLFHAAVVSAPNDSCLRGLLERHKAEVSQLAATKAGTDVSTSDLLVIIEGLTQAWPLSKEDALTSAKRLAHLAEAASAEPEPRQDRHQTNRSI</sequence>
<accession>A0A4V6YFI7</accession>
<evidence type="ECO:0000313" key="6">
    <source>
        <dbReference type="Proteomes" id="UP000306575"/>
    </source>
</evidence>
<dbReference type="AlphaFoldDB" id="A0A4V6YFI7"/>
<feature type="compositionally biased region" description="Basic and acidic residues" evidence="3">
    <location>
        <begin position="176"/>
        <end position="189"/>
    </location>
</feature>
<proteinExistence type="predicted"/>
<protein>
    <submittedName>
        <fullName evidence="5">TetR family transcriptional regulator</fullName>
    </submittedName>
</protein>
<feature type="DNA-binding region" description="H-T-H motif" evidence="2">
    <location>
        <begin position="25"/>
        <end position="44"/>
    </location>
</feature>
<dbReference type="Proteomes" id="UP000306575">
    <property type="component" value="Unassembled WGS sequence"/>
</dbReference>
<feature type="region of interest" description="Disordered" evidence="3">
    <location>
        <begin position="170"/>
        <end position="189"/>
    </location>
</feature>